<reference evidence="4 5" key="1">
    <citation type="submission" date="2018-01" db="EMBL/GenBank/DDBJ databases">
        <title>Complete and assembled Genome of Pantoea gaviniae DSM22758T.</title>
        <authorList>
            <person name="Stevens M.J.A."/>
            <person name="Zurfluh K."/>
            <person name="Stephan R."/>
        </authorList>
    </citation>
    <scope>NUCLEOTIDE SEQUENCE [LARGE SCALE GENOMIC DNA]</scope>
    <source>
        <strain evidence="4 5">DSM 22758</strain>
    </source>
</reference>
<dbReference type="InterPro" id="IPR011010">
    <property type="entry name" value="DNA_brk_join_enz"/>
</dbReference>
<keyword evidence="1" id="KW-0229">DNA integration</keyword>
<dbReference type="Pfam" id="PF00589">
    <property type="entry name" value="Phage_integrase"/>
    <property type="match status" value="1"/>
</dbReference>
<evidence type="ECO:0000259" key="3">
    <source>
        <dbReference type="PROSITE" id="PS51898"/>
    </source>
</evidence>
<feature type="domain" description="Tyr recombinase" evidence="3">
    <location>
        <begin position="178"/>
        <end position="354"/>
    </location>
</feature>
<evidence type="ECO:0000313" key="4">
    <source>
        <dbReference type="EMBL" id="AUX93791.1"/>
    </source>
</evidence>
<dbReference type="InterPro" id="IPR050090">
    <property type="entry name" value="Tyrosine_recombinase_XerCD"/>
</dbReference>
<dbReference type="KEGG" id="pgz:C2E15_12365"/>
<evidence type="ECO:0000256" key="1">
    <source>
        <dbReference type="ARBA" id="ARBA00022908"/>
    </source>
</evidence>
<name>A0A1X1EDL5_9GAMM</name>
<gene>
    <name evidence="4" type="ORF">C2E15_12365</name>
</gene>
<dbReference type="PANTHER" id="PTHR30349:SF94">
    <property type="entry name" value="INTEGRASE_RECOMBINASE HI_1414-RELATED"/>
    <property type="match status" value="1"/>
</dbReference>
<dbReference type="AlphaFoldDB" id="A0A1X1EDL5"/>
<dbReference type="InterPro" id="IPR002104">
    <property type="entry name" value="Integrase_catalytic"/>
</dbReference>
<proteinExistence type="predicted"/>
<accession>A0A1X1EDL5</accession>
<evidence type="ECO:0000256" key="2">
    <source>
        <dbReference type="ARBA" id="ARBA00023172"/>
    </source>
</evidence>
<dbReference type="InterPro" id="IPR013762">
    <property type="entry name" value="Integrase-like_cat_sf"/>
</dbReference>
<keyword evidence="2" id="KW-0233">DNA recombination</keyword>
<organism evidence="4 5">
    <name type="scientific">Mixta gaviniae</name>
    <dbReference type="NCBI Taxonomy" id="665914"/>
    <lineage>
        <taxon>Bacteria</taxon>
        <taxon>Pseudomonadati</taxon>
        <taxon>Pseudomonadota</taxon>
        <taxon>Gammaproteobacteria</taxon>
        <taxon>Enterobacterales</taxon>
        <taxon>Erwiniaceae</taxon>
        <taxon>Mixta</taxon>
    </lineage>
</organism>
<dbReference type="Proteomes" id="UP000238365">
    <property type="component" value="Chromosome"/>
</dbReference>
<dbReference type="PROSITE" id="PS51898">
    <property type="entry name" value="TYR_RECOMBINASE"/>
    <property type="match status" value="1"/>
</dbReference>
<dbReference type="OrthoDB" id="5589990at2"/>
<sequence>MAHFTIEKRATAAGVTRYRCAVVVKSGSAIAHRERKTFAKLALAKAWGKARVAELEANGIPNMAEPQSALTFGELMDLYVNSPHISYSRSKAESLSLIRKCEIATIPLAQLAQGAYLEHCKVRSARGAGPATLWCDISFIGAILEAAKPMFNIDVDIESYRNARYHMTKIRMIAPSGKRSRRPTKTETERLLNALKKREETAYSKAPFSEIFLFSILSCMRIGEVTRIRWDDIDETQKAVLVRDRKDPRKKEGNHMYVPLLGEAWDIVQRQPHTNELIFPFRAKSITQVFNQERKKLGIDDLRYHDLRREGVSRLFEAGFTIEEVAQVSGHRSLNTLWQVYTELFPKSLHDRYNELLESKKSFN</sequence>
<dbReference type="PANTHER" id="PTHR30349">
    <property type="entry name" value="PHAGE INTEGRASE-RELATED"/>
    <property type="match status" value="1"/>
</dbReference>
<keyword evidence="5" id="KW-1185">Reference proteome</keyword>
<dbReference type="GO" id="GO:0003677">
    <property type="term" value="F:DNA binding"/>
    <property type="evidence" value="ECO:0007669"/>
    <property type="project" value="InterPro"/>
</dbReference>
<dbReference type="RefSeq" id="WP_104957632.1">
    <property type="nucleotide sequence ID" value="NZ_CP026377.1"/>
</dbReference>
<dbReference type="SUPFAM" id="SSF56349">
    <property type="entry name" value="DNA breaking-rejoining enzymes"/>
    <property type="match status" value="1"/>
</dbReference>
<dbReference type="EMBL" id="CP026377">
    <property type="protein sequence ID" value="AUX93791.1"/>
    <property type="molecule type" value="Genomic_DNA"/>
</dbReference>
<protein>
    <submittedName>
        <fullName evidence="4">Integrase</fullName>
    </submittedName>
</protein>
<dbReference type="CDD" id="cd00796">
    <property type="entry name" value="INT_Rci_Hp1_C"/>
    <property type="match status" value="1"/>
</dbReference>
<dbReference type="Gene3D" id="1.10.443.10">
    <property type="entry name" value="Intergrase catalytic core"/>
    <property type="match status" value="1"/>
</dbReference>
<dbReference type="GO" id="GO:0015074">
    <property type="term" value="P:DNA integration"/>
    <property type="evidence" value="ECO:0007669"/>
    <property type="project" value="UniProtKB-KW"/>
</dbReference>
<evidence type="ECO:0000313" key="5">
    <source>
        <dbReference type="Proteomes" id="UP000238365"/>
    </source>
</evidence>
<dbReference type="GO" id="GO:0006310">
    <property type="term" value="P:DNA recombination"/>
    <property type="evidence" value="ECO:0007669"/>
    <property type="project" value="UniProtKB-KW"/>
</dbReference>